<reference evidence="10" key="1">
    <citation type="submission" date="2023-11" db="EMBL/GenBank/DDBJ databases">
        <title>Genome assemblies of two species of porcelain crab, Petrolisthes cinctipes and Petrolisthes manimaculis (Anomura: Porcellanidae).</title>
        <authorList>
            <person name="Angst P."/>
        </authorList>
    </citation>
    <scope>NUCLEOTIDE SEQUENCE</scope>
    <source>
        <strain evidence="10">PB745_02</strain>
        <tissue evidence="10">Gill</tissue>
    </source>
</reference>
<feature type="transmembrane region" description="Helical" evidence="9">
    <location>
        <begin position="301"/>
        <end position="322"/>
    </location>
</feature>
<sequence>MDKASRFLEAKPWVLRWVALDAPDLRDALAKYPWVSLVGPLKVIESVLRGIAQVMFVNNPLSGLIMLLGLLIGNLSAGVGAVAASLVAILVAKVLNFPDEVISAGLTNFSPVLVGTVIPALYPVFFHAPLSVPVWLYLLATSAFSVVVFAGLGNLLGLHKIPAYTLPFNVATSITFLCMRAAGYALPAPEAATASNDTSLLQGDEEEVEWDRVLMGTLLSVGQVWAVESVPCSVLILVGAFLCSPILTLACFLGGAIGTFTSLVVSSAPYSAVYSGVWGYNGFLAGGAIAFFMIPTGRNLFLASVNAVFATFIMAALLPVFVANQLPVFTFPFCLGSVLMLAATIAAAPENLVASPSTPELHLLHHHHQNHKQSNDKNIKMGVSESEGGVDDNTFTSPAREKRNVTITSSPKPRLERMNSTIPLVDTL</sequence>
<evidence type="ECO:0000256" key="3">
    <source>
        <dbReference type="ARBA" id="ARBA00022475"/>
    </source>
</evidence>
<proteinExistence type="inferred from homology"/>
<dbReference type="GO" id="GO:0005886">
    <property type="term" value="C:plasma membrane"/>
    <property type="evidence" value="ECO:0007669"/>
    <property type="project" value="UniProtKB-SubCell"/>
</dbReference>
<feature type="transmembrane region" description="Helical" evidence="9">
    <location>
        <begin position="277"/>
        <end position="294"/>
    </location>
</feature>
<keyword evidence="3" id="KW-1003">Cell membrane</keyword>
<dbReference type="InterPro" id="IPR029020">
    <property type="entry name" value="Ammonium/urea_transptr"/>
</dbReference>
<protein>
    <recommendedName>
        <fullName evidence="12">Urea transporter</fullName>
    </recommendedName>
</protein>
<keyword evidence="4 9" id="KW-0812">Transmembrane</keyword>
<dbReference type="Pfam" id="PF03253">
    <property type="entry name" value="UT"/>
    <property type="match status" value="1"/>
</dbReference>
<comment type="similarity">
    <text evidence="2">Belongs to the urea transporter family.</text>
</comment>
<keyword evidence="5 9" id="KW-1133">Transmembrane helix</keyword>
<evidence type="ECO:0000313" key="10">
    <source>
        <dbReference type="EMBL" id="KAK4288504.1"/>
    </source>
</evidence>
<dbReference type="PANTHER" id="PTHR10464:SF4">
    <property type="entry name" value="UREA TRANSPORTER"/>
    <property type="match status" value="1"/>
</dbReference>
<feature type="transmembrane region" description="Helical" evidence="9">
    <location>
        <begin position="101"/>
        <end position="122"/>
    </location>
</feature>
<dbReference type="Gene3D" id="1.10.3430.10">
    <property type="entry name" value="Ammonium transporter AmtB like domains"/>
    <property type="match status" value="1"/>
</dbReference>
<gene>
    <name evidence="10" type="ORF">Pmani_038463</name>
</gene>
<evidence type="ECO:0000256" key="9">
    <source>
        <dbReference type="SAM" id="Phobius"/>
    </source>
</evidence>
<dbReference type="PANTHER" id="PTHR10464">
    <property type="entry name" value="UREA TRANSPORTER"/>
    <property type="match status" value="1"/>
</dbReference>
<evidence type="ECO:0000256" key="5">
    <source>
        <dbReference type="ARBA" id="ARBA00022989"/>
    </source>
</evidence>
<evidence type="ECO:0000256" key="8">
    <source>
        <dbReference type="SAM" id="MobiDB-lite"/>
    </source>
</evidence>
<evidence type="ECO:0000256" key="6">
    <source>
        <dbReference type="ARBA" id="ARBA00023136"/>
    </source>
</evidence>
<evidence type="ECO:0000313" key="11">
    <source>
        <dbReference type="Proteomes" id="UP001292094"/>
    </source>
</evidence>
<dbReference type="Proteomes" id="UP001292094">
    <property type="component" value="Unassembled WGS sequence"/>
</dbReference>
<feature type="region of interest" description="Disordered" evidence="8">
    <location>
        <begin position="365"/>
        <end position="428"/>
    </location>
</feature>
<evidence type="ECO:0000256" key="7">
    <source>
        <dbReference type="ARBA" id="ARBA00033993"/>
    </source>
</evidence>
<evidence type="ECO:0000256" key="4">
    <source>
        <dbReference type="ARBA" id="ARBA00022692"/>
    </source>
</evidence>
<comment type="catalytic activity">
    <reaction evidence="7">
        <text>urea(in) = urea(out)</text>
        <dbReference type="Rhea" id="RHEA:32799"/>
        <dbReference type="ChEBI" id="CHEBI:16199"/>
    </reaction>
</comment>
<dbReference type="GO" id="GO:0015204">
    <property type="term" value="F:urea transmembrane transporter activity"/>
    <property type="evidence" value="ECO:0007669"/>
    <property type="project" value="InterPro"/>
</dbReference>
<feature type="transmembrane region" description="Helical" evidence="9">
    <location>
        <begin position="134"/>
        <end position="156"/>
    </location>
</feature>
<evidence type="ECO:0000256" key="2">
    <source>
        <dbReference type="ARBA" id="ARBA00005914"/>
    </source>
</evidence>
<organism evidence="10 11">
    <name type="scientific">Petrolisthes manimaculis</name>
    <dbReference type="NCBI Taxonomy" id="1843537"/>
    <lineage>
        <taxon>Eukaryota</taxon>
        <taxon>Metazoa</taxon>
        <taxon>Ecdysozoa</taxon>
        <taxon>Arthropoda</taxon>
        <taxon>Crustacea</taxon>
        <taxon>Multicrustacea</taxon>
        <taxon>Malacostraca</taxon>
        <taxon>Eumalacostraca</taxon>
        <taxon>Eucarida</taxon>
        <taxon>Decapoda</taxon>
        <taxon>Pleocyemata</taxon>
        <taxon>Anomura</taxon>
        <taxon>Galatheoidea</taxon>
        <taxon>Porcellanidae</taxon>
        <taxon>Petrolisthes</taxon>
    </lineage>
</organism>
<dbReference type="InterPro" id="IPR004937">
    <property type="entry name" value="Urea_transporter"/>
</dbReference>
<feature type="transmembrane region" description="Helical" evidence="9">
    <location>
        <begin position="64"/>
        <end position="89"/>
    </location>
</feature>
<name>A0AAE1NED1_9EUCA</name>
<dbReference type="EMBL" id="JAWZYT010006275">
    <property type="protein sequence ID" value="KAK4288504.1"/>
    <property type="molecule type" value="Genomic_DNA"/>
</dbReference>
<keyword evidence="6 9" id="KW-0472">Membrane</keyword>
<dbReference type="AlphaFoldDB" id="A0AAE1NED1"/>
<comment type="caution">
    <text evidence="10">The sequence shown here is derived from an EMBL/GenBank/DDBJ whole genome shotgun (WGS) entry which is preliminary data.</text>
</comment>
<accession>A0AAE1NED1</accession>
<evidence type="ECO:0000256" key="1">
    <source>
        <dbReference type="ARBA" id="ARBA00004651"/>
    </source>
</evidence>
<comment type="subcellular location">
    <subcellularLocation>
        <location evidence="1">Cell membrane</location>
        <topology evidence="1">Multi-pass membrane protein</topology>
    </subcellularLocation>
</comment>
<evidence type="ECO:0008006" key="12">
    <source>
        <dbReference type="Google" id="ProtNLM"/>
    </source>
</evidence>
<keyword evidence="11" id="KW-1185">Reference proteome</keyword>
<feature type="transmembrane region" description="Helical" evidence="9">
    <location>
        <begin position="234"/>
        <end position="257"/>
    </location>
</feature>